<evidence type="ECO:0000256" key="1">
    <source>
        <dbReference type="SAM" id="MobiDB-lite"/>
    </source>
</evidence>
<name>A0A6C0BPW3_9ZZZZ</name>
<dbReference type="SUPFAM" id="SSF57850">
    <property type="entry name" value="RING/U-box"/>
    <property type="match status" value="1"/>
</dbReference>
<organism evidence="3">
    <name type="scientific">viral metagenome</name>
    <dbReference type="NCBI Taxonomy" id="1070528"/>
    <lineage>
        <taxon>unclassified sequences</taxon>
        <taxon>metagenomes</taxon>
        <taxon>organismal metagenomes</taxon>
    </lineage>
</organism>
<dbReference type="AlphaFoldDB" id="A0A6C0BPW3"/>
<protein>
    <recommendedName>
        <fullName evidence="2">RING-type domain-containing protein</fullName>
    </recommendedName>
</protein>
<dbReference type="InterPro" id="IPR001841">
    <property type="entry name" value="Znf_RING"/>
</dbReference>
<feature type="region of interest" description="Disordered" evidence="1">
    <location>
        <begin position="15"/>
        <end position="37"/>
    </location>
</feature>
<evidence type="ECO:0000259" key="2">
    <source>
        <dbReference type="PROSITE" id="PS50089"/>
    </source>
</evidence>
<feature type="domain" description="RING-type" evidence="2">
    <location>
        <begin position="87"/>
        <end position="128"/>
    </location>
</feature>
<dbReference type="InterPro" id="IPR013083">
    <property type="entry name" value="Znf_RING/FYVE/PHD"/>
</dbReference>
<proteinExistence type="predicted"/>
<dbReference type="Pfam" id="PF13639">
    <property type="entry name" value="zf-RING_2"/>
    <property type="match status" value="1"/>
</dbReference>
<sequence length="137" mass="15564">MYMVAYDHDGIYDGNDYEDDDDIDPESIEIDYPDEPRDTDDFLDADEYMTAFFPIRRISVSPLLSVRRLSKPPPQPRLVQPRTNKTCAICLEDLDGATSLLYCHRGCGQRFHTSCLQAWKKKICPLCRGTGGHASCV</sequence>
<feature type="compositionally biased region" description="Acidic residues" evidence="1">
    <location>
        <begin position="15"/>
        <end position="33"/>
    </location>
</feature>
<reference evidence="3" key="1">
    <citation type="journal article" date="2020" name="Nature">
        <title>Giant virus diversity and host interactions through global metagenomics.</title>
        <authorList>
            <person name="Schulz F."/>
            <person name="Roux S."/>
            <person name="Paez-Espino D."/>
            <person name="Jungbluth S."/>
            <person name="Walsh D.A."/>
            <person name="Denef V.J."/>
            <person name="McMahon K.D."/>
            <person name="Konstantinidis K.T."/>
            <person name="Eloe-Fadrosh E.A."/>
            <person name="Kyrpides N.C."/>
            <person name="Woyke T."/>
        </authorList>
    </citation>
    <scope>NUCLEOTIDE SEQUENCE</scope>
    <source>
        <strain evidence="3">GVMAG-M-3300018080-19</strain>
    </source>
</reference>
<accession>A0A6C0BPW3</accession>
<dbReference type="EMBL" id="MN739208">
    <property type="protein sequence ID" value="QHS93649.1"/>
    <property type="molecule type" value="Genomic_DNA"/>
</dbReference>
<dbReference type="PROSITE" id="PS50089">
    <property type="entry name" value="ZF_RING_2"/>
    <property type="match status" value="1"/>
</dbReference>
<evidence type="ECO:0000313" key="3">
    <source>
        <dbReference type="EMBL" id="QHS93649.1"/>
    </source>
</evidence>
<dbReference type="Gene3D" id="3.30.40.10">
    <property type="entry name" value="Zinc/RING finger domain, C3HC4 (zinc finger)"/>
    <property type="match status" value="1"/>
</dbReference>